<dbReference type="Proteomes" id="UP000280228">
    <property type="component" value="Chromosome"/>
</dbReference>
<sequence length="40" mass="4555">MGRIVLIGGQELVGLMIKYKVGIQVKEVLEICEIDEDFFE</sequence>
<evidence type="ECO:0000313" key="4">
    <source>
        <dbReference type="Proteomes" id="UP000280228"/>
    </source>
</evidence>
<reference evidence="3 4" key="1">
    <citation type="submission" date="2018-12" db="EMBL/GenBank/DDBJ databases">
        <title>Persistence of Moraxella catarrhalis in Chronic Obstructive Pulmonary Disease and Regulation of the Hag/MID Adhesin.</title>
        <authorList>
            <person name="Murphy T."/>
            <person name="Zhao X."/>
            <person name="Vyas G."/>
            <person name="Aluvathingal J."/>
            <person name="Nadendla S."/>
            <person name="Tallon L."/>
            <person name="Tettelin H."/>
        </authorList>
    </citation>
    <scope>NUCLEOTIDE SEQUENCE [LARGE SCALE GENOMIC DNA]</scope>
    <source>
        <strain evidence="2 3">173P27B1</strain>
        <strain evidence="1 4">46P58B1</strain>
    </source>
</reference>
<keyword evidence="3" id="KW-1185">Reference proteome</keyword>
<evidence type="ECO:0000313" key="1">
    <source>
        <dbReference type="EMBL" id="AZQ93558.1"/>
    </source>
</evidence>
<proteinExistence type="predicted"/>
<name>A0A3S9QFY5_MORCA</name>
<protein>
    <submittedName>
        <fullName evidence="1 2">Sodium-and chloride-dependent transporter</fullName>
    </submittedName>
</protein>
<dbReference type="EMBL" id="CP034662">
    <property type="protein sequence ID" value="AZQ93558.1"/>
    <property type="molecule type" value="Genomic_DNA"/>
</dbReference>
<dbReference type="Proteomes" id="UP000268436">
    <property type="component" value="Unassembled WGS sequence"/>
</dbReference>
<dbReference type="AlphaFoldDB" id="A0A3S9QFY5"/>
<organism evidence="1 4">
    <name type="scientific">Moraxella catarrhalis</name>
    <name type="common">Branhamella catarrhalis</name>
    <dbReference type="NCBI Taxonomy" id="480"/>
    <lineage>
        <taxon>Bacteria</taxon>
        <taxon>Pseudomonadati</taxon>
        <taxon>Pseudomonadota</taxon>
        <taxon>Gammaproteobacteria</taxon>
        <taxon>Moraxellales</taxon>
        <taxon>Moraxellaceae</taxon>
        <taxon>Moraxella</taxon>
    </lineage>
</organism>
<evidence type="ECO:0000313" key="2">
    <source>
        <dbReference type="EMBL" id="RUO16854.1"/>
    </source>
</evidence>
<dbReference type="EMBL" id="RYER01000015">
    <property type="protein sequence ID" value="RUO16854.1"/>
    <property type="molecule type" value="Genomic_DNA"/>
</dbReference>
<evidence type="ECO:0000313" key="3">
    <source>
        <dbReference type="Proteomes" id="UP000268436"/>
    </source>
</evidence>
<gene>
    <name evidence="1" type="ORF">EJK53_1252</name>
    <name evidence="2" type="ORF">EJK54_0656</name>
</gene>
<accession>A0A3S9QFY5</accession>
<dbReference type="RefSeq" id="WP_003664493.1">
    <property type="nucleotide sequence ID" value="NZ_JAABKV010000004.1"/>
</dbReference>